<name>A0A368DSS7_9PROT</name>
<evidence type="ECO:0000256" key="2">
    <source>
        <dbReference type="ARBA" id="ARBA00012438"/>
    </source>
</evidence>
<dbReference type="Gene3D" id="1.10.287.130">
    <property type="match status" value="1"/>
</dbReference>
<evidence type="ECO:0000256" key="5">
    <source>
        <dbReference type="SAM" id="Phobius"/>
    </source>
</evidence>
<dbReference type="GO" id="GO:0005886">
    <property type="term" value="C:plasma membrane"/>
    <property type="evidence" value="ECO:0007669"/>
    <property type="project" value="TreeGrafter"/>
</dbReference>
<dbReference type="SUPFAM" id="SSF55785">
    <property type="entry name" value="PYP-like sensor domain (PAS domain)"/>
    <property type="match status" value="1"/>
</dbReference>
<keyword evidence="5" id="KW-0812">Transmembrane</keyword>
<dbReference type="InterPro" id="IPR035965">
    <property type="entry name" value="PAS-like_dom_sf"/>
</dbReference>
<dbReference type="PANTHER" id="PTHR43047:SF72">
    <property type="entry name" value="OSMOSENSING HISTIDINE PROTEIN KINASE SLN1"/>
    <property type="match status" value="1"/>
</dbReference>
<dbReference type="Pfam" id="PF00512">
    <property type="entry name" value="HisKA"/>
    <property type="match status" value="1"/>
</dbReference>
<keyword evidence="5" id="KW-1133">Transmembrane helix</keyword>
<dbReference type="SUPFAM" id="SSF47384">
    <property type="entry name" value="Homodimeric domain of signal transducing histidine kinase"/>
    <property type="match status" value="1"/>
</dbReference>
<evidence type="ECO:0000256" key="1">
    <source>
        <dbReference type="ARBA" id="ARBA00000085"/>
    </source>
</evidence>
<keyword evidence="5" id="KW-0472">Membrane</keyword>
<sequence>MENILIYLNDSKNLVYLISLSILIAIMIIISKKNELKFSVAYTKNIQKYLNLNIARNYLIRLKFKKIKLTNKYQIHKSNEICWVTENNKIVEINSNYLELCNEYNFQEVIDNNFQLIPIRDNETGLLYPQKEKVVIDGKQHVFKVNKICKKNSNIYSALDITNEENHEEILNKQNETNLHLMNQLTDPVAIYAQDGSLVFFNMAFKKFASMDEEYLKEKPNESDILDTMRYKDLIPTQINFSEWKKKQLNIYKTLNNREQWWYLPDGRAIRVLSQPNPLGGVTHIFENHTDRLALENETRLLSSIQEQTIDNLSEGIALFGTDGRVKLTNPKFNELWNMKLNMDGVHIEHLIDALANDINKNLFDEIYTNIVSTGITRRDHSGTINNNNDKTIYYKSSILPDGSILYTFTDITDSFKIEEALKEKNEALIQADKIKTIFMNNISYELRAPLQNIIGFSELLEDRISKEAKKGSSEYIYNIKKSGNELRYQINQILEITSLESGKISLKYQEISRKKFLSLVQEELYQLNFLDYTFKIEERDVKNTTKIYIDTKCIPRIFAGVIKIFNKKNNFEDLKEVKVQVTVELEKKSHKFVFNLQDELIENEYSLEDINDEYIYSRGDIESTIIQKYIEYFNGEIEIHKQYNRIVVKLPKKYK</sequence>
<dbReference type="EMBL" id="QOQD01000002">
    <property type="protein sequence ID" value="RCL74376.1"/>
    <property type="molecule type" value="Genomic_DNA"/>
</dbReference>
<dbReference type="AlphaFoldDB" id="A0A368DSS7"/>
<dbReference type="CDD" id="cd00082">
    <property type="entry name" value="HisKA"/>
    <property type="match status" value="1"/>
</dbReference>
<reference evidence="7 8" key="1">
    <citation type="journal article" date="2018" name="Microbiome">
        <title>Fine metagenomic profile of the Mediterranean stratified and mixed water columns revealed by assembly and recruitment.</title>
        <authorList>
            <person name="Haro-Moreno J.M."/>
            <person name="Lopez-Perez M."/>
            <person name="De La Torre J.R."/>
            <person name="Picazo A."/>
            <person name="Camacho A."/>
            <person name="Rodriguez-Valera F."/>
        </authorList>
    </citation>
    <scope>NUCLEOTIDE SEQUENCE [LARGE SCALE GENOMIC DNA]</scope>
    <source>
        <strain evidence="7">MED-G57</strain>
    </source>
</reference>
<dbReference type="InterPro" id="IPR036097">
    <property type="entry name" value="HisK_dim/P_sf"/>
</dbReference>
<dbReference type="Proteomes" id="UP000253570">
    <property type="component" value="Unassembled WGS sequence"/>
</dbReference>
<dbReference type="GO" id="GO:0000155">
    <property type="term" value="F:phosphorelay sensor kinase activity"/>
    <property type="evidence" value="ECO:0007669"/>
    <property type="project" value="InterPro"/>
</dbReference>
<feature type="transmembrane region" description="Helical" evidence="5">
    <location>
        <begin position="14"/>
        <end position="30"/>
    </location>
</feature>
<dbReference type="PANTHER" id="PTHR43047">
    <property type="entry name" value="TWO-COMPONENT HISTIDINE PROTEIN KINASE"/>
    <property type="match status" value="1"/>
</dbReference>
<dbReference type="EC" id="2.7.13.3" evidence="2"/>
<dbReference type="Gene3D" id="3.30.450.20">
    <property type="entry name" value="PAS domain"/>
    <property type="match status" value="1"/>
</dbReference>
<dbReference type="InterPro" id="IPR003661">
    <property type="entry name" value="HisK_dim/P_dom"/>
</dbReference>
<comment type="catalytic activity">
    <reaction evidence="1">
        <text>ATP + protein L-histidine = ADP + protein N-phospho-L-histidine.</text>
        <dbReference type="EC" id="2.7.13.3"/>
    </reaction>
</comment>
<keyword evidence="4" id="KW-0418">Kinase</keyword>
<gene>
    <name evidence="7" type="ORF">DBW71_01225</name>
</gene>
<dbReference type="GO" id="GO:0009927">
    <property type="term" value="F:histidine phosphotransfer kinase activity"/>
    <property type="evidence" value="ECO:0007669"/>
    <property type="project" value="TreeGrafter"/>
</dbReference>
<protein>
    <recommendedName>
        <fullName evidence="2">histidine kinase</fullName>
        <ecNumber evidence="2">2.7.13.3</ecNumber>
    </recommendedName>
</protein>
<evidence type="ECO:0000256" key="3">
    <source>
        <dbReference type="ARBA" id="ARBA00022679"/>
    </source>
</evidence>
<evidence type="ECO:0000256" key="4">
    <source>
        <dbReference type="ARBA" id="ARBA00022777"/>
    </source>
</evidence>
<dbReference type="Pfam" id="PF12860">
    <property type="entry name" value="PAS_7"/>
    <property type="match status" value="1"/>
</dbReference>
<proteinExistence type="predicted"/>
<evidence type="ECO:0000259" key="6">
    <source>
        <dbReference type="SMART" id="SM00388"/>
    </source>
</evidence>
<evidence type="ECO:0000313" key="7">
    <source>
        <dbReference type="EMBL" id="RCL74376.1"/>
    </source>
</evidence>
<comment type="caution">
    <text evidence="7">The sequence shown here is derived from an EMBL/GenBank/DDBJ whole genome shotgun (WGS) entry which is preliminary data.</text>
</comment>
<keyword evidence="3" id="KW-0808">Transferase</keyword>
<organism evidence="7 8">
    <name type="scientific">PS1 clade bacterium</name>
    <dbReference type="NCBI Taxonomy" id="2175152"/>
    <lineage>
        <taxon>Bacteria</taxon>
        <taxon>Pseudomonadati</taxon>
        <taxon>Pseudomonadota</taxon>
        <taxon>Alphaproteobacteria</taxon>
        <taxon>PS1 clade</taxon>
    </lineage>
</organism>
<dbReference type="SMART" id="SM00388">
    <property type="entry name" value="HisKA"/>
    <property type="match status" value="1"/>
</dbReference>
<feature type="domain" description="Signal transduction histidine kinase dimerisation/phosphoacceptor" evidence="6">
    <location>
        <begin position="435"/>
        <end position="503"/>
    </location>
</feature>
<evidence type="ECO:0000313" key="8">
    <source>
        <dbReference type="Proteomes" id="UP000253570"/>
    </source>
</evidence>
<accession>A0A368DSS7</accession>